<dbReference type="PANTHER" id="PTHR43737">
    <property type="entry name" value="BLL7424 PROTEIN"/>
    <property type="match status" value="1"/>
</dbReference>
<dbReference type="AlphaFoldDB" id="A0A517TZB6"/>
<dbReference type="InterPro" id="IPR017850">
    <property type="entry name" value="Alkaline_phosphatase_core_sf"/>
</dbReference>
<dbReference type="EMBL" id="CP036339">
    <property type="protein sequence ID" value="QDT73713.1"/>
    <property type="molecule type" value="Genomic_DNA"/>
</dbReference>
<dbReference type="PANTHER" id="PTHR43737:SF1">
    <property type="entry name" value="DUF1501 DOMAIN-CONTAINING PROTEIN"/>
    <property type="match status" value="1"/>
</dbReference>
<dbReference type="SUPFAM" id="SSF53649">
    <property type="entry name" value="Alkaline phosphatase-like"/>
    <property type="match status" value="1"/>
</dbReference>
<dbReference type="Pfam" id="PF07394">
    <property type="entry name" value="DUF1501"/>
    <property type="match status" value="1"/>
</dbReference>
<dbReference type="OrthoDB" id="127333at2"/>
<evidence type="ECO:0000313" key="2">
    <source>
        <dbReference type="Proteomes" id="UP000317909"/>
    </source>
</evidence>
<protein>
    <recommendedName>
        <fullName evidence="3">Sulfatase</fullName>
    </recommendedName>
</protein>
<dbReference type="Proteomes" id="UP000317909">
    <property type="component" value="Chromosome"/>
</dbReference>
<dbReference type="RefSeq" id="WP_145433270.1">
    <property type="nucleotide sequence ID" value="NZ_CP036339.1"/>
</dbReference>
<evidence type="ECO:0008006" key="3">
    <source>
        <dbReference type="Google" id="ProtNLM"/>
    </source>
</evidence>
<evidence type="ECO:0000313" key="1">
    <source>
        <dbReference type="EMBL" id="QDT73713.1"/>
    </source>
</evidence>
<name>A0A517TZB6_9BACT</name>
<sequence>MPSIIPPTPPYNAASRRDFLWNLGGGLGGIALASMLGQDGLLASDGVAARHGVLHYPPRTKRVVQLYMSGAASQCDLWDYKPQLQKQHGEKFDPGEAVELFQSSPDKVMQSPFAWKQYGQSGKWLSGPVAPLGDCVDDIAFIHSMVSKSNVHGPATFMQATGFVLPGFPSMGSWISYGLGSLNENLPTFVVLPDPRGFAPNGPKNWGSGFLPAEHQASMVQPSAKTPIADLFAPADGYVSACSDADALDLLATLNRQHESTRPGDSRLDARIRSYELAARMQLSAPEVLDLRQEPEHILRMYGLDRDNTITPATPQINAAQEIEYFGRNCLTARRLLERGVRFVQIWSGADNGFPRRNWDSHEDLGRDHGPLAQGLGVGAAALIKDLKQRGMLDDTVILWTTEFGRMPCNQGSLGRDHNPFVFTNWLAGGGIRGGVTYGESDEWSYKPLDRDRPTYCYDVHATILHQLGIDHERLTYRSNGIDRRLTDVHGQVIREIIS</sequence>
<reference evidence="1 2" key="1">
    <citation type="submission" date="2019-02" db="EMBL/GenBank/DDBJ databases">
        <title>Deep-cultivation of Planctomycetes and their phenomic and genomic characterization uncovers novel biology.</title>
        <authorList>
            <person name="Wiegand S."/>
            <person name="Jogler M."/>
            <person name="Boedeker C."/>
            <person name="Pinto D."/>
            <person name="Vollmers J."/>
            <person name="Rivas-Marin E."/>
            <person name="Kohn T."/>
            <person name="Peeters S.H."/>
            <person name="Heuer A."/>
            <person name="Rast P."/>
            <person name="Oberbeckmann S."/>
            <person name="Bunk B."/>
            <person name="Jeske O."/>
            <person name="Meyerdierks A."/>
            <person name="Storesund J.E."/>
            <person name="Kallscheuer N."/>
            <person name="Luecker S."/>
            <person name="Lage O.M."/>
            <person name="Pohl T."/>
            <person name="Merkel B.J."/>
            <person name="Hornburger P."/>
            <person name="Mueller R.-W."/>
            <person name="Bruemmer F."/>
            <person name="Labrenz M."/>
            <person name="Spormann A.M."/>
            <person name="Op den Camp H."/>
            <person name="Overmann J."/>
            <person name="Amann R."/>
            <person name="Jetten M.S.M."/>
            <person name="Mascher T."/>
            <person name="Medema M.H."/>
            <person name="Devos D.P."/>
            <person name="Kaster A.-K."/>
            <person name="Ovreas L."/>
            <person name="Rohde M."/>
            <person name="Galperin M.Y."/>
            <person name="Jogler C."/>
        </authorList>
    </citation>
    <scope>NUCLEOTIDE SEQUENCE [LARGE SCALE GENOMIC DNA]</scope>
    <source>
        <strain evidence="1 2">I41</strain>
    </source>
</reference>
<dbReference type="PROSITE" id="PS51318">
    <property type="entry name" value="TAT"/>
    <property type="match status" value="1"/>
</dbReference>
<dbReference type="InterPro" id="IPR006311">
    <property type="entry name" value="TAT_signal"/>
</dbReference>
<dbReference type="InterPro" id="IPR010869">
    <property type="entry name" value="DUF1501"/>
</dbReference>
<organism evidence="1 2">
    <name type="scientific">Lacipirellula limnantheis</name>
    <dbReference type="NCBI Taxonomy" id="2528024"/>
    <lineage>
        <taxon>Bacteria</taxon>
        <taxon>Pseudomonadati</taxon>
        <taxon>Planctomycetota</taxon>
        <taxon>Planctomycetia</taxon>
        <taxon>Pirellulales</taxon>
        <taxon>Lacipirellulaceae</taxon>
        <taxon>Lacipirellula</taxon>
    </lineage>
</organism>
<gene>
    <name evidence="1" type="ORF">I41_29040</name>
</gene>
<accession>A0A517TZB6</accession>
<keyword evidence="2" id="KW-1185">Reference proteome</keyword>
<proteinExistence type="predicted"/>
<dbReference type="KEGG" id="llh:I41_29040"/>